<protein>
    <submittedName>
        <fullName evidence="1">4518_t:CDS:1</fullName>
    </submittedName>
</protein>
<feature type="non-terminal residue" evidence="1">
    <location>
        <position position="1"/>
    </location>
</feature>
<keyword evidence="2" id="KW-1185">Reference proteome</keyword>
<reference evidence="1" key="1">
    <citation type="submission" date="2021-06" db="EMBL/GenBank/DDBJ databases">
        <authorList>
            <person name="Kallberg Y."/>
            <person name="Tangrot J."/>
            <person name="Rosling A."/>
        </authorList>
    </citation>
    <scope>NUCLEOTIDE SEQUENCE</scope>
    <source>
        <strain evidence="1">CL356</strain>
    </source>
</reference>
<gene>
    <name evidence="1" type="ORF">ACOLOM_LOCUS12780</name>
</gene>
<name>A0ACA9QH89_9GLOM</name>
<sequence>VVSVTDTPLQNSTQDIRIQQQRIQLFMQKLDKHMDQMYNT</sequence>
<proteinExistence type="predicted"/>
<evidence type="ECO:0000313" key="2">
    <source>
        <dbReference type="Proteomes" id="UP000789525"/>
    </source>
</evidence>
<accession>A0ACA9QH89</accession>
<dbReference type="Proteomes" id="UP000789525">
    <property type="component" value="Unassembled WGS sequence"/>
</dbReference>
<dbReference type="EMBL" id="CAJVPT010054050">
    <property type="protein sequence ID" value="CAG8752657.1"/>
    <property type="molecule type" value="Genomic_DNA"/>
</dbReference>
<comment type="caution">
    <text evidence="1">The sequence shown here is derived from an EMBL/GenBank/DDBJ whole genome shotgun (WGS) entry which is preliminary data.</text>
</comment>
<evidence type="ECO:0000313" key="1">
    <source>
        <dbReference type="EMBL" id="CAG8752657.1"/>
    </source>
</evidence>
<organism evidence="1 2">
    <name type="scientific">Acaulospora colombiana</name>
    <dbReference type="NCBI Taxonomy" id="27376"/>
    <lineage>
        <taxon>Eukaryota</taxon>
        <taxon>Fungi</taxon>
        <taxon>Fungi incertae sedis</taxon>
        <taxon>Mucoromycota</taxon>
        <taxon>Glomeromycotina</taxon>
        <taxon>Glomeromycetes</taxon>
        <taxon>Diversisporales</taxon>
        <taxon>Acaulosporaceae</taxon>
        <taxon>Acaulospora</taxon>
    </lineage>
</organism>
<feature type="non-terminal residue" evidence="1">
    <location>
        <position position="40"/>
    </location>
</feature>